<reference evidence="2 3" key="1">
    <citation type="submission" date="2020-08" db="EMBL/GenBank/DDBJ databases">
        <title>Genomic Encyclopedia of Type Strains, Phase IV (KMG-IV): sequencing the most valuable type-strain genomes for metagenomic binning, comparative biology and taxonomic classification.</title>
        <authorList>
            <person name="Goeker M."/>
        </authorList>
    </citation>
    <scope>NUCLEOTIDE SEQUENCE [LARGE SCALE GENOMIC DNA]</scope>
    <source>
        <strain evidence="2 3">DSM 17976</strain>
    </source>
</reference>
<evidence type="ECO:0000256" key="1">
    <source>
        <dbReference type="SAM" id="Phobius"/>
    </source>
</evidence>
<name>A0A7W6ENR7_9BACT</name>
<sequence length="149" mass="17859">MKTHFIITRRTHWWMNLFPLTVYLDGIEIGTLQNHEFIEYDLVQREQYVHVVVQSWGFFKKKHDFHLKATDRVEIQLVSGWDNFLRILAFVFALLLFHFTTSFKNDKKVELFFASLFLLYQLIGYGAVSFIQFHFDRSLLVRDIQIAHG</sequence>
<organism evidence="2 3">
    <name type="scientific">Runella defluvii</name>
    <dbReference type="NCBI Taxonomy" id="370973"/>
    <lineage>
        <taxon>Bacteria</taxon>
        <taxon>Pseudomonadati</taxon>
        <taxon>Bacteroidota</taxon>
        <taxon>Cytophagia</taxon>
        <taxon>Cytophagales</taxon>
        <taxon>Spirosomataceae</taxon>
        <taxon>Runella</taxon>
    </lineage>
</organism>
<dbReference type="RefSeq" id="WP_183971556.1">
    <property type="nucleotide sequence ID" value="NZ_JACIBY010000001.1"/>
</dbReference>
<dbReference type="Proteomes" id="UP000541352">
    <property type="component" value="Unassembled WGS sequence"/>
</dbReference>
<keyword evidence="3" id="KW-1185">Reference proteome</keyword>
<accession>A0A7W6ENR7</accession>
<keyword evidence="1" id="KW-0812">Transmembrane</keyword>
<feature type="transmembrane region" description="Helical" evidence="1">
    <location>
        <begin position="84"/>
        <end position="100"/>
    </location>
</feature>
<evidence type="ECO:0000313" key="3">
    <source>
        <dbReference type="Proteomes" id="UP000541352"/>
    </source>
</evidence>
<dbReference type="EMBL" id="JACIBY010000001">
    <property type="protein sequence ID" value="MBB3836789.1"/>
    <property type="molecule type" value="Genomic_DNA"/>
</dbReference>
<feature type="transmembrane region" description="Helical" evidence="1">
    <location>
        <begin position="112"/>
        <end position="135"/>
    </location>
</feature>
<keyword evidence="1" id="KW-1133">Transmembrane helix</keyword>
<comment type="caution">
    <text evidence="2">The sequence shown here is derived from an EMBL/GenBank/DDBJ whole genome shotgun (WGS) entry which is preliminary data.</text>
</comment>
<proteinExistence type="predicted"/>
<evidence type="ECO:0000313" key="2">
    <source>
        <dbReference type="EMBL" id="MBB3836789.1"/>
    </source>
</evidence>
<protein>
    <submittedName>
        <fullName evidence="2">Uncharacterized protein</fullName>
    </submittedName>
</protein>
<gene>
    <name evidence="2" type="ORF">FHS57_000771</name>
</gene>
<dbReference type="AlphaFoldDB" id="A0A7W6ENR7"/>
<keyword evidence="1" id="KW-0472">Membrane</keyword>